<dbReference type="GO" id="GO:0043657">
    <property type="term" value="C:host cell"/>
    <property type="evidence" value="ECO:0007669"/>
    <property type="project" value="UniProtKB-SubCell"/>
</dbReference>
<dbReference type="AlphaFoldDB" id="A0A9W6X4Q3"/>
<reference evidence="8" key="1">
    <citation type="submission" date="2023-04" db="EMBL/GenBank/DDBJ databases">
        <title>Phytophthora lilii NBRC 32176.</title>
        <authorList>
            <person name="Ichikawa N."/>
            <person name="Sato H."/>
            <person name="Tonouchi N."/>
        </authorList>
    </citation>
    <scope>NUCLEOTIDE SEQUENCE</scope>
    <source>
        <strain evidence="8">NBRC 32176</strain>
    </source>
</reference>
<protein>
    <submittedName>
        <fullName evidence="8">Unnamed protein product</fullName>
    </submittedName>
</protein>
<comment type="similarity">
    <text evidence="3">Belongs to the RxLR effector family.</text>
</comment>
<evidence type="ECO:0000256" key="3">
    <source>
        <dbReference type="ARBA" id="ARBA00010400"/>
    </source>
</evidence>
<keyword evidence="4" id="KW-0964">Secreted</keyword>
<dbReference type="EMBL" id="BSXW01000904">
    <property type="protein sequence ID" value="GMF31387.1"/>
    <property type="molecule type" value="Genomic_DNA"/>
</dbReference>
<dbReference type="OrthoDB" id="122386at2759"/>
<dbReference type="Proteomes" id="UP001165083">
    <property type="component" value="Unassembled WGS sequence"/>
</dbReference>
<dbReference type="InterPro" id="IPR054463">
    <property type="entry name" value="PexRD54_WY"/>
</dbReference>
<keyword evidence="6" id="KW-0843">Virulence</keyword>
<accession>A0A9W6X4Q3</accession>
<name>A0A9W6X4Q3_9STRA</name>
<evidence type="ECO:0000259" key="7">
    <source>
        <dbReference type="Pfam" id="PF22748"/>
    </source>
</evidence>
<evidence type="ECO:0000313" key="8">
    <source>
        <dbReference type="EMBL" id="GMF31387.1"/>
    </source>
</evidence>
<evidence type="ECO:0000256" key="1">
    <source>
        <dbReference type="ARBA" id="ARBA00004340"/>
    </source>
</evidence>
<evidence type="ECO:0000256" key="5">
    <source>
        <dbReference type="ARBA" id="ARBA00022729"/>
    </source>
</evidence>
<dbReference type="Pfam" id="PF22748">
    <property type="entry name" value="PexRD54_WY"/>
    <property type="match status" value="1"/>
</dbReference>
<feature type="domain" description="RxLR effector PexRD54 WY" evidence="7">
    <location>
        <begin position="40"/>
        <end position="78"/>
    </location>
</feature>
<evidence type="ECO:0000256" key="6">
    <source>
        <dbReference type="ARBA" id="ARBA00023026"/>
    </source>
</evidence>
<keyword evidence="5" id="KW-0732">Signal</keyword>
<evidence type="ECO:0000256" key="4">
    <source>
        <dbReference type="ARBA" id="ARBA00022525"/>
    </source>
</evidence>
<evidence type="ECO:0000313" key="9">
    <source>
        <dbReference type="Proteomes" id="UP001165083"/>
    </source>
</evidence>
<comment type="subcellular location">
    <subcellularLocation>
        <location evidence="1">Host cell</location>
    </subcellularLocation>
    <subcellularLocation>
        <location evidence="2">Secreted</location>
    </subcellularLocation>
</comment>
<gene>
    <name evidence="8" type="ORF">Plil01_001341500</name>
</gene>
<dbReference type="GO" id="GO:0005576">
    <property type="term" value="C:extracellular region"/>
    <property type="evidence" value="ECO:0007669"/>
    <property type="project" value="UniProtKB-SubCell"/>
</dbReference>
<comment type="caution">
    <text evidence="8">The sequence shown here is derived from an EMBL/GenBank/DDBJ whole genome shotgun (WGS) entry which is preliminary data.</text>
</comment>
<sequence>MSTLKNYHDDEALARMIDAAMKTKRTTDTAFRFEKELFRGWLASDKNKPADVFQLLKLDLAGDTLLGDPLWKVWVRYIDEFNKISPTPQYYAKIETLRKSYGDEKLAKLLIAAKEVESTKKTAADLQTLLLNQWILYVDRATLYLRLNVKNEPSGSALKVLYHGYLRKYKEIYIAKP</sequence>
<proteinExistence type="inferred from homology"/>
<evidence type="ECO:0000256" key="2">
    <source>
        <dbReference type="ARBA" id="ARBA00004613"/>
    </source>
</evidence>
<keyword evidence="9" id="KW-1185">Reference proteome</keyword>
<organism evidence="8 9">
    <name type="scientific">Phytophthora lilii</name>
    <dbReference type="NCBI Taxonomy" id="2077276"/>
    <lineage>
        <taxon>Eukaryota</taxon>
        <taxon>Sar</taxon>
        <taxon>Stramenopiles</taxon>
        <taxon>Oomycota</taxon>
        <taxon>Peronosporomycetes</taxon>
        <taxon>Peronosporales</taxon>
        <taxon>Peronosporaceae</taxon>
        <taxon>Phytophthora</taxon>
    </lineage>
</organism>